<comment type="caution">
    <text evidence="2">The sequence shown here is derived from an EMBL/GenBank/DDBJ whole genome shotgun (WGS) entry which is preliminary data.</text>
</comment>
<sequence length="96" mass="10920">MADEIQYQYPIIQSGVDKMRQVTSRLEQGITEMENQTKTLLSDWDAQAAEAYRVKAQEIAETFRQMNQTLTNVTQAVDAGANDFKTKDGQLAQQFE</sequence>
<dbReference type="Proteomes" id="UP001597018">
    <property type="component" value="Unassembled WGS sequence"/>
</dbReference>
<organism evidence="2 3">
    <name type="scientific">Saccharopolyspora rosea</name>
    <dbReference type="NCBI Taxonomy" id="524884"/>
    <lineage>
        <taxon>Bacteria</taxon>
        <taxon>Bacillati</taxon>
        <taxon>Actinomycetota</taxon>
        <taxon>Actinomycetes</taxon>
        <taxon>Pseudonocardiales</taxon>
        <taxon>Pseudonocardiaceae</taxon>
        <taxon>Saccharopolyspora</taxon>
    </lineage>
</organism>
<dbReference type="InterPro" id="IPR036689">
    <property type="entry name" value="ESAT-6-like_sf"/>
</dbReference>
<dbReference type="Pfam" id="PF06013">
    <property type="entry name" value="WXG100"/>
    <property type="match status" value="1"/>
</dbReference>
<evidence type="ECO:0000313" key="2">
    <source>
        <dbReference type="EMBL" id="MFD0919609.1"/>
    </source>
</evidence>
<keyword evidence="3" id="KW-1185">Reference proteome</keyword>
<protein>
    <recommendedName>
        <fullName evidence="1">ESAT-6-like protein</fullName>
    </recommendedName>
</protein>
<dbReference type="RefSeq" id="WP_263252506.1">
    <property type="nucleotide sequence ID" value="NZ_BAABLT010000001.1"/>
</dbReference>
<comment type="similarity">
    <text evidence="1">Belongs to the WXG100 family.</text>
</comment>
<evidence type="ECO:0000256" key="1">
    <source>
        <dbReference type="RuleBase" id="RU362001"/>
    </source>
</evidence>
<name>A0ABW3FNR1_9PSEU</name>
<proteinExistence type="inferred from homology"/>
<dbReference type="Gene3D" id="1.10.287.1060">
    <property type="entry name" value="ESAT-6-like"/>
    <property type="match status" value="1"/>
</dbReference>
<dbReference type="SUPFAM" id="SSF140453">
    <property type="entry name" value="EsxAB dimer-like"/>
    <property type="match status" value="1"/>
</dbReference>
<dbReference type="EMBL" id="JBHTIW010000003">
    <property type="protein sequence ID" value="MFD0919609.1"/>
    <property type="molecule type" value="Genomic_DNA"/>
</dbReference>
<dbReference type="InterPro" id="IPR010310">
    <property type="entry name" value="T7SS_ESAT-6-like"/>
</dbReference>
<accession>A0ABW3FNR1</accession>
<gene>
    <name evidence="2" type="ORF">ACFQ16_07625</name>
</gene>
<reference evidence="3" key="1">
    <citation type="journal article" date="2019" name="Int. J. Syst. Evol. Microbiol.">
        <title>The Global Catalogue of Microorganisms (GCM) 10K type strain sequencing project: providing services to taxonomists for standard genome sequencing and annotation.</title>
        <authorList>
            <consortium name="The Broad Institute Genomics Platform"/>
            <consortium name="The Broad Institute Genome Sequencing Center for Infectious Disease"/>
            <person name="Wu L."/>
            <person name="Ma J."/>
        </authorList>
    </citation>
    <scope>NUCLEOTIDE SEQUENCE [LARGE SCALE GENOMIC DNA]</scope>
    <source>
        <strain evidence="3">CCUG 56401</strain>
    </source>
</reference>
<dbReference type="NCBIfam" id="TIGR03930">
    <property type="entry name" value="WXG100_ESAT6"/>
    <property type="match status" value="1"/>
</dbReference>
<evidence type="ECO:0000313" key="3">
    <source>
        <dbReference type="Proteomes" id="UP001597018"/>
    </source>
</evidence>